<dbReference type="Gene3D" id="3.30.559.10">
    <property type="entry name" value="Chloramphenicol acetyltransferase-like domain"/>
    <property type="match status" value="2"/>
</dbReference>
<comment type="caution">
    <text evidence="6">The sequence shown here is derived from an EMBL/GenBank/DDBJ whole genome shotgun (WGS) entry which is preliminary data.</text>
</comment>
<keyword evidence="3" id="KW-0597">Phosphoprotein</keyword>
<evidence type="ECO:0000259" key="5">
    <source>
        <dbReference type="PROSITE" id="PS50075"/>
    </source>
</evidence>
<dbReference type="CDD" id="cd19540">
    <property type="entry name" value="LCL_NRPS-like"/>
    <property type="match status" value="1"/>
</dbReference>
<dbReference type="SUPFAM" id="SSF56801">
    <property type="entry name" value="Acetyl-CoA synthetase-like"/>
    <property type="match status" value="1"/>
</dbReference>
<dbReference type="PROSITE" id="PS00012">
    <property type="entry name" value="PHOSPHOPANTETHEINE"/>
    <property type="match status" value="1"/>
</dbReference>
<dbReference type="InterPro" id="IPR009081">
    <property type="entry name" value="PP-bd_ACP"/>
</dbReference>
<dbReference type="Gene3D" id="3.30.300.30">
    <property type="match status" value="1"/>
</dbReference>
<dbReference type="InterPro" id="IPR000873">
    <property type="entry name" value="AMP-dep_synth/lig_dom"/>
</dbReference>
<dbReference type="Gene3D" id="2.30.38.10">
    <property type="entry name" value="Luciferase, Domain 3"/>
    <property type="match status" value="1"/>
</dbReference>
<feature type="region of interest" description="Disordered" evidence="4">
    <location>
        <begin position="1505"/>
        <end position="1524"/>
    </location>
</feature>
<dbReference type="GO" id="GO:0031177">
    <property type="term" value="F:phosphopantetheine binding"/>
    <property type="evidence" value="ECO:0007669"/>
    <property type="project" value="InterPro"/>
</dbReference>
<dbReference type="GO" id="GO:0044550">
    <property type="term" value="P:secondary metabolite biosynthetic process"/>
    <property type="evidence" value="ECO:0007669"/>
    <property type="project" value="UniProtKB-ARBA"/>
</dbReference>
<sequence>MWFLNRFEAGPDGAQSGSAAAAYNIHAAVRLSGLLDRQALQIAVGDVLDRHESLRTRFPAIAAWTLDPALGPAFQEILPTVRVLPDLTPVAVTEHDLSQRLSELVGVAFDVTAEAPFRAGLFEISPTEHVLALVVHHICADGFSMGPLTRDVMAAYGARVDGGEPAWQPLPVQYADYALWQRELLGDEADPDSVIAQQISFWRDTLRGLPEQLDLPADRPRPAVRSFAGDTVDLTIPAETHRALADLARTRGATLFMVVHAALAVLLARLSGTDDIAIGTPVAGRGERELDDLVGMFVNTLVFRTRLTADEPFTRLLARQRETDLRALAHADLPFERLVEVLDPVRSTARHPLFQVGLAFQNLSRTGLELPGLTVAGLAVDSGLSQFDLNLTLADSYGPADVPEGITGSFTYATDLFDRATVQGFAQRFLHLLDGIAAAPDTAVGDLELLLGTAERERILRRWNDTRYPLVPRTLLDDYRHAVAAYPERIAVIFEDTILTYREFDVRVNRLARLLISRGIGPESLVALAIRRSPELVIGMYAIVAAGGAWVPLDPDHPAERIGHVLDTARPACLLTTTRDGFGTDRDVPAIAIDTADLSGFAPEPVAATELRAPLRPQHPAYAIFTSGSTGRPKGVVVSHGAIHNQIAWLLDHYRLGADDVYLQKTATTFDVSLWGWFAPLRVGATLVVATPEGHRDPAYLAETIAAHRVTVTDFVPSMLTVFAGHAPAAALSTLRHIFVIGEALPPQTVTAMRAVSPARIHNLYGPTEAAVSITSWPATGADRTSVPIGAPQWNSQVYVLDSRLRPVPPGVVGDLYLAGDQLARGYVARPDLTADRFVADPFDAPGARMYRTGDLVLWRRREGRAVLDYVGRSDFQVKFRGQRIELGDIESALLTHPRVAQAVAVVQPSDLGDRLVAYVVPAPNTPLDTAEVLGTLARSLPAYMVPAAVVELAELPLNSSGKLDRRALPQPAFTRQRFRVPVTPVEQILAEVFAEILGLEPAGGGIGLDDDFFELGGNSILSVQLVSRAAAAGIRIGVREVFEYRTLAALAANVVLDDRPAPLLPAGPLLPIDPADRATWRQRHPNLSEVWPVTPAQADLLHRNRSGGTGPVRQAILTLHAVDAGRLHAAAGALLDRYANLRVVFATDIAGRPVQLVLDRVDVPWQTIDPTAPTHLAQLLADERTAAFSPAAPPIRFTLYRLPENEWTLTVTVHDLLADDWSMPLLLRDLMVLYAAHGDPTALPPLPSFRDHLALLTTADHESAKHAWAQAMSGRPHRTRLVPPGARREAAAGTRHLAIELGAGHARRLTAVAAELGVTTGTLLEAAWGIVLARGTGSNDVVFGRTMPGRPDELPGSESMVGAFAETVPARIRVDDRATVSDLLGALDRERRELARWRSPGLAGIRAAAGAEIEFDSLLVVESYPVEASAVLGAEVDGMSVTGVEIRRGPARPLTVTIAVDRMITFRFDYDPDAFAAADVEALAAQLVRTVAAVLRDPRGTVADLDTAGSAATPPSGRGDSEG</sequence>
<dbReference type="SMART" id="SM00823">
    <property type="entry name" value="PKS_PP"/>
    <property type="match status" value="1"/>
</dbReference>
<dbReference type="GO" id="GO:0008610">
    <property type="term" value="P:lipid biosynthetic process"/>
    <property type="evidence" value="ECO:0007669"/>
    <property type="project" value="UniProtKB-ARBA"/>
</dbReference>
<dbReference type="SUPFAM" id="SSF47336">
    <property type="entry name" value="ACP-like"/>
    <property type="match status" value="1"/>
</dbReference>
<dbReference type="InterPro" id="IPR006162">
    <property type="entry name" value="Ppantetheine_attach_site"/>
</dbReference>
<evidence type="ECO:0000313" key="6">
    <source>
        <dbReference type="EMBL" id="MQY31242.1"/>
    </source>
</evidence>
<dbReference type="CDD" id="cd17646">
    <property type="entry name" value="A_NRPS_AB3403-like"/>
    <property type="match status" value="1"/>
</dbReference>
<name>A0A7K0E176_9NOCA</name>
<dbReference type="Gene3D" id="3.40.50.980">
    <property type="match status" value="2"/>
</dbReference>
<dbReference type="GO" id="GO:0043041">
    <property type="term" value="P:amino acid activation for nonribosomal peptide biosynthetic process"/>
    <property type="evidence" value="ECO:0007669"/>
    <property type="project" value="TreeGrafter"/>
</dbReference>
<dbReference type="Gene3D" id="1.10.1200.10">
    <property type="entry name" value="ACP-like"/>
    <property type="match status" value="1"/>
</dbReference>
<protein>
    <submittedName>
        <fullName evidence="6">Dimodular nonribosomal peptide synthase</fullName>
    </submittedName>
</protein>
<dbReference type="SUPFAM" id="SSF52777">
    <property type="entry name" value="CoA-dependent acyltransferases"/>
    <property type="match status" value="4"/>
</dbReference>
<dbReference type="Pfam" id="PF00668">
    <property type="entry name" value="Condensation"/>
    <property type="match status" value="2"/>
</dbReference>
<dbReference type="InterPro" id="IPR023213">
    <property type="entry name" value="CAT-like_dom_sf"/>
</dbReference>
<evidence type="ECO:0000313" key="7">
    <source>
        <dbReference type="Proteomes" id="UP000431401"/>
    </source>
</evidence>
<dbReference type="Pfam" id="PF00550">
    <property type="entry name" value="PP-binding"/>
    <property type="match status" value="1"/>
</dbReference>
<feature type="domain" description="Carrier" evidence="5">
    <location>
        <begin position="984"/>
        <end position="1059"/>
    </location>
</feature>
<dbReference type="InterPro" id="IPR036736">
    <property type="entry name" value="ACP-like_sf"/>
</dbReference>
<keyword evidence="7" id="KW-1185">Reference proteome</keyword>
<dbReference type="FunFam" id="3.40.50.980:FF:000001">
    <property type="entry name" value="Non-ribosomal peptide synthetase"/>
    <property type="match status" value="1"/>
</dbReference>
<organism evidence="6 7">
    <name type="scientific">Nocardia aurantia</name>
    <dbReference type="NCBI Taxonomy" id="2585199"/>
    <lineage>
        <taxon>Bacteria</taxon>
        <taxon>Bacillati</taxon>
        <taxon>Actinomycetota</taxon>
        <taxon>Actinomycetes</taxon>
        <taxon>Mycobacteriales</taxon>
        <taxon>Nocardiaceae</taxon>
        <taxon>Nocardia</taxon>
    </lineage>
</organism>
<dbReference type="PROSITE" id="PS50075">
    <property type="entry name" value="CARRIER"/>
    <property type="match status" value="1"/>
</dbReference>
<dbReference type="InterPro" id="IPR045851">
    <property type="entry name" value="AMP-bd_C_sf"/>
</dbReference>
<dbReference type="NCBIfam" id="TIGR01733">
    <property type="entry name" value="AA-adenyl-dom"/>
    <property type="match status" value="1"/>
</dbReference>
<dbReference type="GO" id="GO:0005737">
    <property type="term" value="C:cytoplasm"/>
    <property type="evidence" value="ECO:0007669"/>
    <property type="project" value="TreeGrafter"/>
</dbReference>
<dbReference type="Proteomes" id="UP000431401">
    <property type="component" value="Unassembled WGS sequence"/>
</dbReference>
<dbReference type="InterPro" id="IPR001242">
    <property type="entry name" value="Condensation_dom"/>
</dbReference>
<dbReference type="FunFam" id="2.30.38.10:FF:000001">
    <property type="entry name" value="Non-ribosomal peptide synthetase PvdI"/>
    <property type="match status" value="1"/>
</dbReference>
<keyword evidence="2" id="KW-0596">Phosphopantetheine</keyword>
<dbReference type="PANTHER" id="PTHR45527">
    <property type="entry name" value="NONRIBOSOMAL PEPTIDE SYNTHETASE"/>
    <property type="match status" value="1"/>
</dbReference>
<dbReference type="InterPro" id="IPR010071">
    <property type="entry name" value="AA_adenyl_dom"/>
</dbReference>
<proteinExistence type="predicted"/>
<accession>A0A7K0E176</accession>
<dbReference type="PANTHER" id="PTHR45527:SF1">
    <property type="entry name" value="FATTY ACID SYNTHASE"/>
    <property type="match status" value="1"/>
</dbReference>
<comment type="cofactor">
    <cofactor evidence="1">
        <name>pantetheine 4'-phosphate</name>
        <dbReference type="ChEBI" id="CHEBI:47942"/>
    </cofactor>
</comment>
<dbReference type="FunFam" id="3.30.300.30:FF:000010">
    <property type="entry name" value="Enterobactin synthetase component F"/>
    <property type="match status" value="1"/>
</dbReference>
<dbReference type="FunFam" id="3.40.50.12780:FF:000012">
    <property type="entry name" value="Non-ribosomal peptide synthetase"/>
    <property type="match status" value="1"/>
</dbReference>
<dbReference type="Pfam" id="PF00501">
    <property type="entry name" value="AMP-binding"/>
    <property type="match status" value="1"/>
</dbReference>
<dbReference type="InterPro" id="IPR020806">
    <property type="entry name" value="PKS_PP-bd"/>
</dbReference>
<dbReference type="GO" id="GO:0003824">
    <property type="term" value="F:catalytic activity"/>
    <property type="evidence" value="ECO:0007669"/>
    <property type="project" value="InterPro"/>
</dbReference>
<dbReference type="InterPro" id="IPR025110">
    <property type="entry name" value="AMP-bd_C"/>
</dbReference>
<gene>
    <name evidence="6" type="primary">dhbF_5</name>
    <name evidence="6" type="ORF">NRB56_68510</name>
</gene>
<evidence type="ECO:0000256" key="3">
    <source>
        <dbReference type="ARBA" id="ARBA00022553"/>
    </source>
</evidence>
<evidence type="ECO:0000256" key="2">
    <source>
        <dbReference type="ARBA" id="ARBA00022450"/>
    </source>
</evidence>
<reference evidence="6 7" key="1">
    <citation type="submission" date="2019-10" db="EMBL/GenBank/DDBJ databases">
        <title>Nocardia macrotermitis sp. nov. and Nocardia aurantia sp. nov., isolated from the gut of fungus growing-termite Macrotermes natalensis.</title>
        <authorList>
            <person name="Benndorf R."/>
            <person name="Schwitalla J."/>
            <person name="Martin K."/>
            <person name="De Beer W."/>
            <person name="Kaster A.-K."/>
            <person name="Vollmers J."/>
            <person name="Poulsen M."/>
            <person name="Beemelmanns C."/>
        </authorList>
    </citation>
    <scope>NUCLEOTIDE SEQUENCE [LARGE SCALE GENOMIC DNA]</scope>
    <source>
        <strain evidence="6 7">RB56</strain>
    </source>
</reference>
<dbReference type="UniPathway" id="UPA00011"/>
<dbReference type="EMBL" id="WEGI01000018">
    <property type="protein sequence ID" value="MQY31242.1"/>
    <property type="molecule type" value="Genomic_DNA"/>
</dbReference>
<evidence type="ECO:0000256" key="4">
    <source>
        <dbReference type="SAM" id="MobiDB-lite"/>
    </source>
</evidence>
<evidence type="ECO:0000256" key="1">
    <source>
        <dbReference type="ARBA" id="ARBA00001957"/>
    </source>
</evidence>
<dbReference type="Gene3D" id="3.30.559.30">
    <property type="entry name" value="Nonribosomal peptide synthetase, condensation domain"/>
    <property type="match status" value="2"/>
</dbReference>
<dbReference type="Pfam" id="PF13193">
    <property type="entry name" value="AMP-binding_C"/>
    <property type="match status" value="1"/>
</dbReference>